<dbReference type="Proteomes" id="UP000187203">
    <property type="component" value="Unassembled WGS sequence"/>
</dbReference>
<gene>
    <name evidence="3" type="ORF">COLO4_37584</name>
</gene>
<keyword evidence="2" id="KW-0328">Glycosyltransferase</keyword>
<dbReference type="PANTHER" id="PTHR11926">
    <property type="entry name" value="GLUCOSYL/GLUCURONOSYL TRANSFERASES"/>
    <property type="match status" value="1"/>
</dbReference>
<dbReference type="PANTHER" id="PTHR11926:SF1412">
    <property type="entry name" value="UDP-GLYCOSYLTRANSFERASE 83A1-LIKE"/>
    <property type="match status" value="1"/>
</dbReference>
<evidence type="ECO:0000256" key="2">
    <source>
        <dbReference type="ARBA" id="ARBA00022676"/>
    </source>
</evidence>
<keyword evidence="2" id="KW-0808">Transferase</keyword>
<reference evidence="4" key="1">
    <citation type="submission" date="2013-09" db="EMBL/GenBank/DDBJ databases">
        <title>Corchorus olitorius genome sequencing.</title>
        <authorList>
            <person name="Alam M."/>
            <person name="Haque M.S."/>
            <person name="Islam M.S."/>
            <person name="Emdad E.M."/>
            <person name="Islam M.M."/>
            <person name="Ahmed B."/>
            <person name="Halim A."/>
            <person name="Hossen Q.M.M."/>
            <person name="Hossain M.Z."/>
            <person name="Ahmed R."/>
            <person name="Khan M.M."/>
            <person name="Islam R."/>
            <person name="Rashid M.M."/>
            <person name="Khan S.A."/>
            <person name="Rahman M.S."/>
            <person name="Alam M."/>
            <person name="Yahiya A.S."/>
            <person name="Khan M.S."/>
            <person name="Azam M.S."/>
            <person name="Haque T."/>
            <person name="Lashkar M.Z.H."/>
            <person name="Akhand A.I."/>
            <person name="Morshed G."/>
            <person name="Roy S."/>
            <person name="Uddin K.S."/>
            <person name="Rabeya T."/>
            <person name="Hossain A.S."/>
            <person name="Chowdhury A."/>
            <person name="Snigdha A.R."/>
            <person name="Mortoza M.S."/>
            <person name="Matin S.A."/>
            <person name="Hoque S.M.E."/>
            <person name="Islam M.K."/>
            <person name="Roy D.K."/>
            <person name="Haider R."/>
            <person name="Moosa M.M."/>
            <person name="Elias S.M."/>
            <person name="Hasan A.M."/>
            <person name="Jahan S."/>
            <person name="Shafiuddin M."/>
            <person name="Mahmood N."/>
            <person name="Shommy N.S."/>
        </authorList>
    </citation>
    <scope>NUCLEOTIDE SEQUENCE [LARGE SCALE GENOMIC DNA]</scope>
    <source>
        <strain evidence="4">cv. O-4</strain>
    </source>
</reference>
<evidence type="ECO:0000313" key="3">
    <source>
        <dbReference type="EMBL" id="OMO51640.1"/>
    </source>
</evidence>
<dbReference type="GO" id="GO:0080044">
    <property type="term" value="F:quercetin 7-O-glucosyltransferase activity"/>
    <property type="evidence" value="ECO:0007669"/>
    <property type="project" value="TreeGrafter"/>
</dbReference>
<evidence type="ECO:0000313" key="4">
    <source>
        <dbReference type="Proteomes" id="UP000187203"/>
    </source>
</evidence>
<comment type="caution">
    <text evidence="3">The sequence shown here is derived from an EMBL/GenBank/DDBJ whole genome shotgun (WGS) entry which is preliminary data.</text>
</comment>
<organism evidence="3 4">
    <name type="scientific">Corchorus olitorius</name>
    <dbReference type="NCBI Taxonomy" id="93759"/>
    <lineage>
        <taxon>Eukaryota</taxon>
        <taxon>Viridiplantae</taxon>
        <taxon>Streptophyta</taxon>
        <taxon>Embryophyta</taxon>
        <taxon>Tracheophyta</taxon>
        <taxon>Spermatophyta</taxon>
        <taxon>Magnoliopsida</taxon>
        <taxon>eudicotyledons</taxon>
        <taxon>Gunneridae</taxon>
        <taxon>Pentapetalae</taxon>
        <taxon>rosids</taxon>
        <taxon>malvids</taxon>
        <taxon>Malvales</taxon>
        <taxon>Malvaceae</taxon>
        <taxon>Grewioideae</taxon>
        <taxon>Apeibeae</taxon>
        <taxon>Corchorus</taxon>
    </lineage>
</organism>
<dbReference type="STRING" id="93759.A0A1R3G0U4"/>
<dbReference type="AlphaFoldDB" id="A0A1R3G0U4"/>
<keyword evidence="4" id="KW-1185">Reference proteome</keyword>
<accession>A0A1R3G0U4</accession>
<dbReference type="GO" id="GO:0080043">
    <property type="term" value="F:quercetin 3-O-glucosyltransferase activity"/>
    <property type="evidence" value="ECO:0007669"/>
    <property type="project" value="TreeGrafter"/>
</dbReference>
<comment type="similarity">
    <text evidence="1">Belongs to the UDP-glycosyltransferase family.</text>
</comment>
<dbReference type="Gene3D" id="3.40.50.2000">
    <property type="entry name" value="Glycogen Phosphorylase B"/>
    <property type="match status" value="3"/>
</dbReference>
<protein>
    <submittedName>
        <fullName evidence="3">UDP-glycosyltransferase 83A1</fullName>
    </submittedName>
</protein>
<name>A0A1R3G0U4_9ROSI</name>
<dbReference type="SUPFAM" id="SSF53756">
    <property type="entry name" value="UDP-Glycosyltransferase/glycogen phosphorylase"/>
    <property type="match status" value="1"/>
</dbReference>
<dbReference type="OrthoDB" id="5835829at2759"/>
<evidence type="ECO:0000256" key="1">
    <source>
        <dbReference type="ARBA" id="ARBA00009995"/>
    </source>
</evidence>
<proteinExistence type="inferred from homology"/>
<dbReference type="EMBL" id="AWUE01024096">
    <property type="protein sequence ID" value="OMO51640.1"/>
    <property type="molecule type" value="Genomic_DNA"/>
</dbReference>
<sequence>MVSLPENFEEQSRVSLVSVPDGVDTDARTDITTIFGAMRRAIPGYVEDLILKINQSNENEKITCAIIDTSVGWVFEVVNKLGIEAVAIWPAGTACLALAFHVPQLLEAQIINIDGVVTKDEPISLSEDVPGWTNSEIGWKSIHPIIHKVALAEFYSIVPEFSKFYDRILCNTISELDSAALKLIPKPKVLPIVDQFSNKNYICDVLKIGLELTKDENGITTRHEISAKINTLLSSDVIKANALRNIKEIASKSCSEGGSSFNNFKSFIEHVKSL</sequence>